<evidence type="ECO:0000256" key="5">
    <source>
        <dbReference type="ARBA" id="ARBA00022825"/>
    </source>
</evidence>
<dbReference type="eggNOG" id="COG1619">
    <property type="taxonomic scope" value="Bacteria"/>
</dbReference>
<evidence type="ECO:0000256" key="6">
    <source>
        <dbReference type="PIRSR" id="PIRSR028757-1"/>
    </source>
</evidence>
<dbReference type="EC" id="3.4.17.13" evidence="9"/>
<dbReference type="GO" id="GO:0106415">
    <property type="term" value="F:muramoyltetrapeptide carboxypeptidase activity"/>
    <property type="evidence" value="ECO:0007669"/>
    <property type="project" value="UniProtKB-EC"/>
</dbReference>
<evidence type="ECO:0000313" key="9">
    <source>
        <dbReference type="EMBL" id="ACE03018.1"/>
    </source>
</evidence>
<comment type="similarity">
    <text evidence="1">Belongs to the peptidase S66 family.</text>
</comment>
<dbReference type="InterPro" id="IPR027478">
    <property type="entry name" value="LdcA_N"/>
</dbReference>
<dbReference type="Pfam" id="PF17676">
    <property type="entry name" value="Peptidase_S66C"/>
    <property type="match status" value="1"/>
</dbReference>
<dbReference type="Gene3D" id="3.50.30.60">
    <property type="entry name" value="LD-carboxypeptidase A C-terminal domain-like"/>
    <property type="match status" value="1"/>
</dbReference>
<dbReference type="EMBL" id="CP001101">
    <property type="protein sequence ID" value="ACE03018.1"/>
    <property type="molecule type" value="Genomic_DNA"/>
</dbReference>
<feature type="active site" description="Nucleophile" evidence="6">
    <location>
        <position position="112"/>
    </location>
</feature>
<evidence type="ECO:0000256" key="4">
    <source>
        <dbReference type="ARBA" id="ARBA00022801"/>
    </source>
</evidence>
<dbReference type="GO" id="GO:0008236">
    <property type="term" value="F:serine-type peptidase activity"/>
    <property type="evidence" value="ECO:0007669"/>
    <property type="project" value="UniProtKB-KW"/>
</dbReference>
<feature type="domain" description="LD-carboxypeptidase C-terminal" evidence="8">
    <location>
        <begin position="180"/>
        <end position="297"/>
    </location>
</feature>
<dbReference type="PANTHER" id="PTHR30237:SF2">
    <property type="entry name" value="MUREIN TETRAPEPTIDE CARBOXYPEPTIDASE"/>
    <property type="match status" value="1"/>
</dbReference>
<dbReference type="InterPro" id="IPR029062">
    <property type="entry name" value="Class_I_gatase-like"/>
</dbReference>
<protein>
    <submittedName>
        <fullName evidence="9">Muramoyltetrapeptide carboxypeptidase</fullName>
        <ecNumber evidence="9">3.4.17.13</ecNumber>
    </submittedName>
</protein>
<dbReference type="InterPro" id="IPR003507">
    <property type="entry name" value="S66_fam"/>
</dbReference>
<dbReference type="HOGENOM" id="CLU_034346_3_1_10"/>
<feature type="active site" description="Charge relay system" evidence="6">
    <location>
        <position position="211"/>
    </location>
</feature>
<dbReference type="STRING" id="331678.Cphamn1_0029"/>
<dbReference type="SUPFAM" id="SSF52317">
    <property type="entry name" value="Class I glutamine amidotransferase-like"/>
    <property type="match status" value="1"/>
</dbReference>
<dbReference type="InterPro" id="IPR027461">
    <property type="entry name" value="Carboxypeptidase_A_C_sf"/>
</dbReference>
<evidence type="ECO:0000256" key="1">
    <source>
        <dbReference type="ARBA" id="ARBA00010233"/>
    </source>
</evidence>
<evidence type="ECO:0000256" key="2">
    <source>
        <dbReference type="ARBA" id="ARBA00022645"/>
    </source>
</evidence>
<evidence type="ECO:0000259" key="8">
    <source>
        <dbReference type="Pfam" id="PF17676"/>
    </source>
</evidence>
<reference evidence="9" key="1">
    <citation type="submission" date="2008-06" db="EMBL/GenBank/DDBJ databases">
        <title>Complete sequence of Chlorobium phaeobacteroides BS1.</title>
        <authorList>
            <consortium name="US DOE Joint Genome Institute"/>
            <person name="Lucas S."/>
            <person name="Copeland A."/>
            <person name="Lapidus A."/>
            <person name="Glavina del Rio T."/>
            <person name="Dalin E."/>
            <person name="Tice H."/>
            <person name="Bruce D."/>
            <person name="Goodwin L."/>
            <person name="Pitluck S."/>
            <person name="Schmutz J."/>
            <person name="Larimer F."/>
            <person name="Land M."/>
            <person name="Hauser L."/>
            <person name="Kyrpides N."/>
            <person name="Ovchinnikova G."/>
            <person name="Li T."/>
            <person name="Liu Z."/>
            <person name="Zhao F."/>
            <person name="Overmann J."/>
            <person name="Bryant D.A."/>
            <person name="Richardson P."/>
        </authorList>
    </citation>
    <scope>NUCLEOTIDE SEQUENCE [LARGE SCALE GENOMIC DNA]</scope>
    <source>
        <strain evidence="9">BS1</strain>
    </source>
</reference>
<dbReference type="InterPro" id="IPR040449">
    <property type="entry name" value="Peptidase_S66_N"/>
</dbReference>
<dbReference type="CDD" id="cd07025">
    <property type="entry name" value="Peptidase_S66"/>
    <property type="match status" value="1"/>
</dbReference>
<dbReference type="Gene3D" id="3.40.50.10740">
    <property type="entry name" value="Class I glutamine amidotransferase-like"/>
    <property type="match status" value="1"/>
</dbReference>
<organism evidence="9">
    <name type="scientific">Chlorobium phaeobacteroides (strain BS1)</name>
    <dbReference type="NCBI Taxonomy" id="331678"/>
    <lineage>
        <taxon>Bacteria</taxon>
        <taxon>Pseudomonadati</taxon>
        <taxon>Chlorobiota</taxon>
        <taxon>Chlorobiia</taxon>
        <taxon>Chlorobiales</taxon>
        <taxon>Chlorobiaceae</taxon>
        <taxon>Chlorobium/Pelodictyon group</taxon>
        <taxon>Chlorobium</taxon>
    </lineage>
</organism>
<dbReference type="Pfam" id="PF02016">
    <property type="entry name" value="Peptidase_S66"/>
    <property type="match status" value="1"/>
</dbReference>
<keyword evidence="3" id="KW-0645">Protease</keyword>
<proteinExistence type="inferred from homology"/>
<name>B3EJK7_CHLPB</name>
<dbReference type="GO" id="GO:0006508">
    <property type="term" value="P:proteolysis"/>
    <property type="evidence" value="ECO:0007669"/>
    <property type="project" value="UniProtKB-KW"/>
</dbReference>
<accession>B3EJK7</accession>
<evidence type="ECO:0000256" key="3">
    <source>
        <dbReference type="ARBA" id="ARBA00022670"/>
    </source>
</evidence>
<evidence type="ECO:0000259" key="7">
    <source>
        <dbReference type="Pfam" id="PF02016"/>
    </source>
</evidence>
<keyword evidence="4 9" id="KW-0378">Hydrolase</keyword>
<dbReference type="KEGG" id="cpb:Cphamn1_0029"/>
<sequence length="316" mass="34723">MRTLIPKALRHGDTIGLISPSSPSPDHEKVGHAVSYLEKLGYRVKPAEHFNSRTENRLELDRRKLSDLHEMFADTSVKAIFCLRGGSGATRLLQDLDYELVSRNPKILAGYSDITALSIGLFAKTGLLTFSGPMLATELHNPSGYTEENFWKILESTSSVHQIINHPDHPINVYREGSATGTLLAGNLTVLSCLVGTPYLPPLDGTLPIFEDINEEPYRIDRLLSHFHNAGLLSSCSGILFGQFSKEIITFDTQHPLLDILRYYTEKTSPNVPVVAGLSYGHIDDLLTLPVGATCTLNASHERISLTTSPAVCSDQ</sequence>
<dbReference type="OrthoDB" id="9807329at2"/>
<gene>
    <name evidence="9" type="ordered locus">Cphamn1_0029</name>
</gene>
<dbReference type="MEROPS" id="S66.001"/>
<feature type="domain" description="LD-carboxypeptidase N-terminal" evidence="7">
    <location>
        <begin position="15"/>
        <end position="132"/>
    </location>
</feature>
<dbReference type="InterPro" id="IPR040921">
    <property type="entry name" value="Peptidase_S66C"/>
</dbReference>
<dbReference type="AlphaFoldDB" id="B3EJK7"/>
<keyword evidence="2 9" id="KW-0121">Carboxypeptidase</keyword>
<dbReference type="PANTHER" id="PTHR30237">
    <property type="entry name" value="MURAMOYLTETRAPEPTIDE CARBOXYPEPTIDASE"/>
    <property type="match status" value="1"/>
</dbReference>
<dbReference type="SUPFAM" id="SSF141986">
    <property type="entry name" value="LD-carboxypeptidase A C-terminal domain-like"/>
    <property type="match status" value="1"/>
</dbReference>
<keyword evidence="5" id="KW-0720">Serine protease</keyword>
<dbReference type="PIRSF" id="PIRSF028757">
    <property type="entry name" value="LD-carboxypeptidase"/>
    <property type="match status" value="1"/>
</dbReference>
<feature type="active site" description="Charge relay system" evidence="6">
    <location>
        <position position="282"/>
    </location>
</feature>